<comment type="function">
    <text evidence="9">Inactive carboxypeptidase that may play a role in cell wall organization and biogenesis.</text>
</comment>
<comment type="caution">
    <text evidence="12">Lacks conserved residue(s) required for the propagation of feature annotation.</text>
</comment>
<dbReference type="GO" id="GO:0004181">
    <property type="term" value="F:metallocarboxypeptidase activity"/>
    <property type="evidence" value="ECO:0007669"/>
    <property type="project" value="InterPro"/>
</dbReference>
<reference evidence="14 15" key="1">
    <citation type="submission" date="2009-11" db="EMBL/GenBank/DDBJ databases">
        <title>Annotation of Allomyces macrogynus ATCC 38327.</title>
        <authorList>
            <consortium name="The Broad Institute Genome Sequencing Platform"/>
            <person name="Russ C."/>
            <person name="Cuomo C."/>
            <person name="Burger G."/>
            <person name="Gray M.W."/>
            <person name="Holland P.W.H."/>
            <person name="King N."/>
            <person name="Lang F.B.F."/>
            <person name="Roger A.J."/>
            <person name="Ruiz-Trillo I."/>
            <person name="Young S.K."/>
            <person name="Zeng Q."/>
            <person name="Gargeya S."/>
            <person name="Fitzgerald M."/>
            <person name="Haas B."/>
            <person name="Abouelleil A."/>
            <person name="Alvarado L."/>
            <person name="Arachchi H.M."/>
            <person name="Berlin A."/>
            <person name="Chapman S.B."/>
            <person name="Gearin G."/>
            <person name="Goldberg J."/>
            <person name="Griggs A."/>
            <person name="Gujja S."/>
            <person name="Hansen M."/>
            <person name="Heiman D."/>
            <person name="Howarth C."/>
            <person name="Larimer J."/>
            <person name="Lui A."/>
            <person name="MacDonald P.J.P."/>
            <person name="McCowen C."/>
            <person name="Montmayeur A."/>
            <person name="Murphy C."/>
            <person name="Neiman D."/>
            <person name="Pearson M."/>
            <person name="Priest M."/>
            <person name="Roberts A."/>
            <person name="Saif S."/>
            <person name="Shea T."/>
            <person name="Sisk P."/>
            <person name="Stolte C."/>
            <person name="Sykes S."/>
            <person name="Wortman J."/>
            <person name="Nusbaum C."/>
            <person name="Birren B."/>
        </authorList>
    </citation>
    <scope>NUCLEOTIDE SEQUENCE [LARGE SCALE GENOMIC DNA]</scope>
    <source>
        <strain evidence="14 15">ATCC 38327</strain>
    </source>
</reference>
<evidence type="ECO:0000256" key="12">
    <source>
        <dbReference type="PROSITE-ProRule" id="PRU01379"/>
    </source>
</evidence>
<evidence type="ECO:0000256" key="6">
    <source>
        <dbReference type="ARBA" id="ARBA00022729"/>
    </source>
</evidence>
<dbReference type="GO" id="GO:0006508">
    <property type="term" value="P:proteolysis"/>
    <property type="evidence" value="ECO:0007669"/>
    <property type="project" value="InterPro"/>
</dbReference>
<comment type="subcellular location">
    <subcellularLocation>
        <location evidence="2">Secreted</location>
    </subcellularLocation>
</comment>
<organism evidence="14 15">
    <name type="scientific">Allomyces macrogynus (strain ATCC 38327)</name>
    <name type="common">Allomyces javanicus var. macrogynus</name>
    <dbReference type="NCBI Taxonomy" id="578462"/>
    <lineage>
        <taxon>Eukaryota</taxon>
        <taxon>Fungi</taxon>
        <taxon>Fungi incertae sedis</taxon>
        <taxon>Blastocladiomycota</taxon>
        <taxon>Blastocladiomycetes</taxon>
        <taxon>Blastocladiales</taxon>
        <taxon>Blastocladiaceae</taxon>
        <taxon>Allomyces</taxon>
    </lineage>
</organism>
<accession>A0A0L0SAL5</accession>
<dbReference type="Proteomes" id="UP000054350">
    <property type="component" value="Unassembled WGS sequence"/>
</dbReference>
<sequence>MCNVGTTHEGRKIMALRFTNPVSARINATLPKKQFYVQGGIHARELISHAATQYFAYHLATSNETAITTLLDETEVVLVPVVNPGGYAYTWNGDRLWRKNRHVNNDGSSGVGTF</sequence>
<dbReference type="SUPFAM" id="SSF53187">
    <property type="entry name" value="Zn-dependent exopeptidases"/>
    <property type="match status" value="1"/>
</dbReference>
<evidence type="ECO:0000256" key="5">
    <source>
        <dbReference type="ARBA" id="ARBA00022723"/>
    </source>
</evidence>
<comment type="similarity">
    <text evidence="3 12">Belongs to the peptidase M14 family.</text>
</comment>
<keyword evidence="15" id="KW-1185">Reference proteome</keyword>
<evidence type="ECO:0000256" key="11">
    <source>
        <dbReference type="ARBA" id="ARBA00026213"/>
    </source>
</evidence>
<evidence type="ECO:0000259" key="13">
    <source>
        <dbReference type="PROSITE" id="PS52035"/>
    </source>
</evidence>
<name>A0A0L0SAL5_ALLM3</name>
<keyword evidence="6" id="KW-0732">Signal</keyword>
<evidence type="ECO:0000256" key="1">
    <source>
        <dbReference type="ARBA" id="ARBA00001947"/>
    </source>
</evidence>
<evidence type="ECO:0000256" key="10">
    <source>
        <dbReference type="ARBA" id="ARBA00026187"/>
    </source>
</evidence>
<dbReference type="VEuPathDB" id="FungiDB:AMAG_03787"/>
<dbReference type="Pfam" id="PF00246">
    <property type="entry name" value="Peptidase_M14"/>
    <property type="match status" value="1"/>
</dbReference>
<dbReference type="InterPro" id="IPR057246">
    <property type="entry name" value="CARBOXYPEPT_ZN_1"/>
</dbReference>
<reference evidence="15" key="2">
    <citation type="submission" date="2009-11" db="EMBL/GenBank/DDBJ databases">
        <title>The Genome Sequence of Allomyces macrogynus strain ATCC 38327.</title>
        <authorList>
            <consortium name="The Broad Institute Genome Sequencing Platform"/>
            <person name="Russ C."/>
            <person name="Cuomo C."/>
            <person name="Shea T."/>
            <person name="Young S.K."/>
            <person name="Zeng Q."/>
            <person name="Koehrsen M."/>
            <person name="Haas B."/>
            <person name="Borodovsky M."/>
            <person name="Guigo R."/>
            <person name="Alvarado L."/>
            <person name="Berlin A."/>
            <person name="Borenstein D."/>
            <person name="Chen Z."/>
            <person name="Engels R."/>
            <person name="Freedman E."/>
            <person name="Gellesch M."/>
            <person name="Goldberg J."/>
            <person name="Griggs A."/>
            <person name="Gujja S."/>
            <person name="Heiman D."/>
            <person name="Hepburn T."/>
            <person name="Howarth C."/>
            <person name="Jen D."/>
            <person name="Larson L."/>
            <person name="Lewis B."/>
            <person name="Mehta T."/>
            <person name="Park D."/>
            <person name="Pearson M."/>
            <person name="Roberts A."/>
            <person name="Saif S."/>
            <person name="Shenoy N."/>
            <person name="Sisk P."/>
            <person name="Stolte C."/>
            <person name="Sykes S."/>
            <person name="Walk T."/>
            <person name="White J."/>
            <person name="Yandava C."/>
            <person name="Burger G."/>
            <person name="Gray M.W."/>
            <person name="Holland P.W.H."/>
            <person name="King N."/>
            <person name="Lang F.B.F."/>
            <person name="Roger A.J."/>
            <person name="Ruiz-Trillo I."/>
            <person name="Lander E."/>
            <person name="Nusbaum C."/>
        </authorList>
    </citation>
    <scope>NUCLEOTIDE SEQUENCE [LARGE SCALE GENOMIC DNA]</scope>
    <source>
        <strain evidence="15">ATCC 38327</strain>
    </source>
</reference>
<dbReference type="AlphaFoldDB" id="A0A0L0SAL5"/>
<keyword evidence="5" id="KW-0479">Metal-binding</keyword>
<evidence type="ECO:0000256" key="8">
    <source>
        <dbReference type="ARBA" id="ARBA00023157"/>
    </source>
</evidence>
<evidence type="ECO:0000313" key="14">
    <source>
        <dbReference type="EMBL" id="KNE59516.1"/>
    </source>
</evidence>
<evidence type="ECO:0000256" key="7">
    <source>
        <dbReference type="ARBA" id="ARBA00022833"/>
    </source>
</evidence>
<dbReference type="STRING" id="578462.A0A0L0SAL5"/>
<keyword evidence="8" id="KW-1015">Disulfide bond</keyword>
<dbReference type="Gene3D" id="3.40.630.10">
    <property type="entry name" value="Zn peptidases"/>
    <property type="match status" value="1"/>
</dbReference>
<feature type="domain" description="Peptidase M14" evidence="13">
    <location>
        <begin position="1"/>
        <end position="114"/>
    </location>
</feature>
<dbReference type="GO" id="GO:0005615">
    <property type="term" value="C:extracellular space"/>
    <property type="evidence" value="ECO:0007669"/>
    <property type="project" value="TreeGrafter"/>
</dbReference>
<evidence type="ECO:0000313" key="15">
    <source>
        <dbReference type="Proteomes" id="UP000054350"/>
    </source>
</evidence>
<dbReference type="PANTHER" id="PTHR11705:SF147">
    <property type="entry name" value="INACTIVE METALLOCARBOXYPEPTIDASE ECM14"/>
    <property type="match status" value="1"/>
</dbReference>
<dbReference type="PROSITE" id="PS00132">
    <property type="entry name" value="CARBOXYPEPT_ZN_1"/>
    <property type="match status" value="1"/>
</dbReference>
<protein>
    <recommendedName>
        <fullName evidence="10">Inactive metallocarboxypeptidase ECM14</fullName>
    </recommendedName>
    <alternativeName>
        <fullName evidence="11">Inactive metallocarboxypeptidase ecm14</fullName>
    </alternativeName>
</protein>
<evidence type="ECO:0000256" key="9">
    <source>
        <dbReference type="ARBA" id="ARBA00025210"/>
    </source>
</evidence>
<dbReference type="EMBL" id="GG745334">
    <property type="protein sequence ID" value="KNE59516.1"/>
    <property type="molecule type" value="Genomic_DNA"/>
</dbReference>
<proteinExistence type="inferred from homology"/>
<dbReference type="GO" id="GO:0008270">
    <property type="term" value="F:zinc ion binding"/>
    <property type="evidence" value="ECO:0007669"/>
    <property type="project" value="InterPro"/>
</dbReference>
<keyword evidence="4" id="KW-0964">Secreted</keyword>
<dbReference type="PANTHER" id="PTHR11705">
    <property type="entry name" value="PROTEASE FAMILY M14 CARBOXYPEPTIDASE A,B"/>
    <property type="match status" value="1"/>
</dbReference>
<evidence type="ECO:0000256" key="2">
    <source>
        <dbReference type="ARBA" id="ARBA00004613"/>
    </source>
</evidence>
<dbReference type="OrthoDB" id="3626597at2759"/>
<dbReference type="eggNOG" id="KOG2650">
    <property type="taxonomic scope" value="Eukaryota"/>
</dbReference>
<gene>
    <name evidence="14" type="ORF">AMAG_03787</name>
</gene>
<dbReference type="InterPro" id="IPR000834">
    <property type="entry name" value="Peptidase_M14"/>
</dbReference>
<evidence type="ECO:0000256" key="3">
    <source>
        <dbReference type="ARBA" id="ARBA00005988"/>
    </source>
</evidence>
<dbReference type="PROSITE" id="PS52035">
    <property type="entry name" value="PEPTIDASE_M14"/>
    <property type="match status" value="1"/>
</dbReference>
<evidence type="ECO:0000256" key="4">
    <source>
        <dbReference type="ARBA" id="ARBA00022525"/>
    </source>
</evidence>
<comment type="cofactor">
    <cofactor evidence="1">
        <name>Zn(2+)</name>
        <dbReference type="ChEBI" id="CHEBI:29105"/>
    </cofactor>
</comment>
<keyword evidence="7" id="KW-0862">Zinc</keyword>